<reference evidence="5 6" key="1">
    <citation type="submission" date="2024-02" db="EMBL/GenBank/DDBJ databases">
        <authorList>
            <person name="Daric V."/>
            <person name="Darras S."/>
        </authorList>
    </citation>
    <scope>NUCLEOTIDE SEQUENCE [LARGE SCALE GENOMIC DNA]</scope>
</reference>
<evidence type="ECO:0000259" key="4">
    <source>
        <dbReference type="PROSITE" id="PS50923"/>
    </source>
</evidence>
<dbReference type="PRINTS" id="PR00453">
    <property type="entry name" value="VWFADOMAIN"/>
</dbReference>
<dbReference type="SUPFAM" id="SSF53300">
    <property type="entry name" value="vWA-like"/>
    <property type="match status" value="1"/>
</dbReference>
<dbReference type="Proteomes" id="UP001642483">
    <property type="component" value="Unassembled WGS sequence"/>
</dbReference>
<accession>A0ABP0FTS9</accession>
<dbReference type="EMBL" id="CAWYQH010000096">
    <property type="protein sequence ID" value="CAK8683031.1"/>
    <property type="molecule type" value="Genomic_DNA"/>
</dbReference>
<dbReference type="InterPro" id="IPR036465">
    <property type="entry name" value="vWFA_dom_sf"/>
</dbReference>
<feature type="domain" description="Sushi" evidence="4">
    <location>
        <begin position="119"/>
        <end position="183"/>
    </location>
</feature>
<feature type="disulfide bond" evidence="2">
    <location>
        <begin position="186"/>
        <end position="229"/>
    </location>
</feature>
<dbReference type="CDD" id="cd00033">
    <property type="entry name" value="CCP"/>
    <property type="match status" value="3"/>
</dbReference>
<name>A0ABP0FTS9_CLALP</name>
<feature type="domain" description="VWFA" evidence="3">
    <location>
        <begin position="253"/>
        <end position="433"/>
    </location>
</feature>
<dbReference type="InterPro" id="IPR050525">
    <property type="entry name" value="ECM_Assembly_Org"/>
</dbReference>
<dbReference type="InterPro" id="IPR000436">
    <property type="entry name" value="Sushi_SCR_CCP_dom"/>
</dbReference>
<dbReference type="SMART" id="SM00032">
    <property type="entry name" value="CCP"/>
    <property type="match status" value="3"/>
</dbReference>
<dbReference type="Pfam" id="PF00084">
    <property type="entry name" value="Sushi"/>
    <property type="match status" value="2"/>
</dbReference>
<dbReference type="PANTHER" id="PTHR24020:SF84">
    <property type="entry name" value="VWFA DOMAIN-CONTAINING PROTEIN"/>
    <property type="match status" value="1"/>
</dbReference>
<keyword evidence="2" id="KW-0768">Sushi</keyword>
<feature type="domain" description="Sushi" evidence="4">
    <location>
        <begin position="184"/>
        <end position="244"/>
    </location>
</feature>
<dbReference type="InterPro" id="IPR002035">
    <property type="entry name" value="VWF_A"/>
</dbReference>
<dbReference type="InterPro" id="IPR035976">
    <property type="entry name" value="Sushi/SCR/CCP_sf"/>
</dbReference>
<evidence type="ECO:0000256" key="1">
    <source>
        <dbReference type="ARBA" id="ARBA00023157"/>
    </source>
</evidence>
<dbReference type="SMART" id="SM00327">
    <property type="entry name" value="VWA"/>
    <property type="match status" value="1"/>
</dbReference>
<evidence type="ECO:0000313" key="6">
    <source>
        <dbReference type="Proteomes" id="UP001642483"/>
    </source>
</evidence>
<gene>
    <name evidence="5" type="ORF">CVLEPA_LOCUS14148</name>
</gene>
<keyword evidence="1 2" id="KW-1015">Disulfide bond</keyword>
<dbReference type="PROSITE" id="PS50923">
    <property type="entry name" value="SUSHI"/>
    <property type="match status" value="3"/>
</dbReference>
<evidence type="ECO:0000313" key="5">
    <source>
        <dbReference type="EMBL" id="CAK8683031.1"/>
    </source>
</evidence>
<dbReference type="Gene3D" id="2.10.70.10">
    <property type="entry name" value="Complement Module, domain 1"/>
    <property type="match status" value="3"/>
</dbReference>
<dbReference type="PROSITE" id="PS50234">
    <property type="entry name" value="VWFA"/>
    <property type="match status" value="1"/>
</dbReference>
<sequence>MLARIITIRQNLGAGDPIQCSLSSITSTCRCCCETDGCNVDLQTCWSKIQVPDGEEKLKGCVQYPKVPEYCMMQCKGNNEPGTVCTFKCNQGYHMAGESKLTCLSDSTWDHPVPKCQMKTCPPLRAPPVKGGVACSNGVKLRSRCRYHCLPGYGLIGREYVDCVDVGNPTVGKWTAGRPKCKRVTCSKQGPLYHGHFSCTKKRRVGSVCKWKCDDPYEIVPKAFWQNHCTHNGLWNEPEPCCTLKCPPYAVMDLVVVLDQSSSVGKDNWLKMINFIKNFVSAFKVRSDSAHFGVVRYNHKVDEDTQILLNYATDSNQPILDAMDKMIYQSGSTDTGRALKHVNDIMLHPDNGNRAKAKDIVLLLTDGESQDLVQKPAKALRDRGVYVSVIPITNSTDPVELNDIVGPGNQNRIFTEAREKGFDALTKEFAKKLAADICPVPCNNPFHGHPNRFTPRPLQDDF</sequence>
<dbReference type="SUPFAM" id="SSF57535">
    <property type="entry name" value="Complement control module/SCR domain"/>
    <property type="match status" value="2"/>
</dbReference>
<evidence type="ECO:0000256" key="2">
    <source>
        <dbReference type="PROSITE-ProRule" id="PRU00302"/>
    </source>
</evidence>
<comment type="caution">
    <text evidence="5">The sequence shown here is derived from an EMBL/GenBank/DDBJ whole genome shotgun (WGS) entry which is preliminary data.</text>
</comment>
<dbReference type="Pfam" id="PF00092">
    <property type="entry name" value="VWA"/>
    <property type="match status" value="1"/>
</dbReference>
<protein>
    <submittedName>
        <fullName evidence="5">Uncharacterized protein</fullName>
    </submittedName>
</protein>
<feature type="domain" description="Sushi" evidence="4">
    <location>
        <begin position="59"/>
        <end position="118"/>
    </location>
</feature>
<keyword evidence="6" id="KW-1185">Reference proteome</keyword>
<dbReference type="Gene3D" id="3.40.50.410">
    <property type="entry name" value="von Willebrand factor, type A domain"/>
    <property type="match status" value="1"/>
</dbReference>
<dbReference type="PANTHER" id="PTHR24020">
    <property type="entry name" value="COLLAGEN ALPHA"/>
    <property type="match status" value="1"/>
</dbReference>
<proteinExistence type="predicted"/>
<feature type="disulfide bond" evidence="2">
    <location>
        <begin position="89"/>
        <end position="116"/>
    </location>
</feature>
<evidence type="ECO:0000259" key="3">
    <source>
        <dbReference type="PROSITE" id="PS50234"/>
    </source>
</evidence>
<comment type="caution">
    <text evidence="2">Lacks conserved residue(s) required for the propagation of feature annotation.</text>
</comment>
<organism evidence="5 6">
    <name type="scientific">Clavelina lepadiformis</name>
    <name type="common">Light-bulb sea squirt</name>
    <name type="synonym">Ascidia lepadiformis</name>
    <dbReference type="NCBI Taxonomy" id="159417"/>
    <lineage>
        <taxon>Eukaryota</taxon>
        <taxon>Metazoa</taxon>
        <taxon>Chordata</taxon>
        <taxon>Tunicata</taxon>
        <taxon>Ascidiacea</taxon>
        <taxon>Aplousobranchia</taxon>
        <taxon>Clavelinidae</taxon>
        <taxon>Clavelina</taxon>
    </lineage>
</organism>